<dbReference type="PANTHER" id="PTHR38813">
    <property type="match status" value="1"/>
</dbReference>
<sequence length="90" mass="11150">MLKYKIAETETFEKKVTTQKYKFLYKKIKDYIYPILRENPLFGPNIKRLKGEYKEIYRYRIGDYRLFYKVSEETVIVFIIDIENRKDAYK</sequence>
<comment type="caution">
    <text evidence="2">The sequence shown here is derived from an EMBL/GenBank/DDBJ whole genome shotgun (WGS) entry which is preliminary data.</text>
</comment>
<organism evidence="2">
    <name type="scientific">bioreactor metagenome</name>
    <dbReference type="NCBI Taxonomy" id="1076179"/>
    <lineage>
        <taxon>unclassified sequences</taxon>
        <taxon>metagenomes</taxon>
        <taxon>ecological metagenomes</taxon>
    </lineage>
</organism>
<evidence type="ECO:0000313" key="2">
    <source>
        <dbReference type="EMBL" id="MPM27615.1"/>
    </source>
</evidence>
<dbReference type="Gene3D" id="3.30.2310.20">
    <property type="entry name" value="RelE-like"/>
    <property type="match status" value="1"/>
</dbReference>
<dbReference type="InterPro" id="IPR035093">
    <property type="entry name" value="RelE/ParE_toxin_dom_sf"/>
</dbReference>
<dbReference type="SUPFAM" id="SSF143011">
    <property type="entry name" value="RelE-like"/>
    <property type="match status" value="1"/>
</dbReference>
<protein>
    <recommendedName>
        <fullName evidence="3">Toxin RelG</fullName>
    </recommendedName>
</protein>
<dbReference type="NCBIfam" id="TIGR02385">
    <property type="entry name" value="RelE_StbE"/>
    <property type="match status" value="1"/>
</dbReference>
<dbReference type="EMBL" id="VSSQ01005040">
    <property type="protein sequence ID" value="MPM27615.1"/>
    <property type="molecule type" value="Genomic_DNA"/>
</dbReference>
<keyword evidence="1" id="KW-1277">Toxin-antitoxin system</keyword>
<dbReference type="InterPro" id="IPR052747">
    <property type="entry name" value="TA_system_RelE_toxin"/>
</dbReference>
<evidence type="ECO:0000256" key="1">
    <source>
        <dbReference type="ARBA" id="ARBA00022649"/>
    </source>
</evidence>
<dbReference type="InterPro" id="IPR007712">
    <property type="entry name" value="RelE/ParE_toxin"/>
</dbReference>
<accession>A0A644YGB1</accession>
<gene>
    <name evidence="2" type="ORF">SDC9_74128</name>
</gene>
<reference evidence="2" key="1">
    <citation type="submission" date="2019-08" db="EMBL/GenBank/DDBJ databases">
        <authorList>
            <person name="Kucharzyk K."/>
            <person name="Murdoch R.W."/>
            <person name="Higgins S."/>
            <person name="Loffler F."/>
        </authorList>
    </citation>
    <scope>NUCLEOTIDE SEQUENCE</scope>
</reference>
<dbReference type="AlphaFoldDB" id="A0A644YGB1"/>
<dbReference type="PANTHER" id="PTHR38813:SF1">
    <property type="entry name" value="TOXIN RELE1-RELATED"/>
    <property type="match status" value="1"/>
</dbReference>
<proteinExistence type="predicted"/>
<dbReference type="Pfam" id="PF05016">
    <property type="entry name" value="ParE_toxin"/>
    <property type="match status" value="1"/>
</dbReference>
<name>A0A644YGB1_9ZZZZ</name>
<evidence type="ECO:0008006" key="3">
    <source>
        <dbReference type="Google" id="ProtNLM"/>
    </source>
</evidence>